<keyword evidence="2" id="KW-1003">Cell membrane</keyword>
<dbReference type="PANTHER" id="PTHR30250">
    <property type="entry name" value="PST FAMILY PREDICTED COLANIC ACID TRANSPORTER"/>
    <property type="match status" value="1"/>
</dbReference>
<sequence length="513" mass="56260">MSENSYSCQALKRGAWHYLTGKAASAAITFVVLLWLVRLLPLEQYGVYVALIAASELAYAIGGLGLPWLAARYLPEYRLKASGIALVRVCRQILILQAVAFSTLAGILFVLGGHYLAWLDLQVYRSAAAIFLLVLVFEGLGRFVREPLMGPLMRQGDARISLIARQLLILVFLVLFNSFGLVDVFGVATIEAGASIVSFGLGWWLLEREFKALKDEKAHPDWEEPTLRAHWGVACRMYLAHLLTLTYSAQVLTNVVMRVLGTEATALFGFLRALNDQVARYLPATLLFSLIRPKLVASYVGGGGMVELRRNANLAGKLSLFALAALIAFVALSGDALVGVLSGGKFADTGWLFLGFMAGLIPFSQRQLLESVAVTIGRASVCVWASASGLVMLPLVWVLIQADFGLWAPVIAIGVGHLAFNSYVLFVIARRDGYRADWFGVMKILGSAALAYLIGAGLPFEWLSNMPSKLSVLLVQAILIVSTYLFLGWIFKPFSNEERERINGLFKKQVFIW</sequence>
<dbReference type="InterPro" id="IPR002797">
    <property type="entry name" value="Polysacc_synth"/>
</dbReference>
<dbReference type="Pfam" id="PF01943">
    <property type="entry name" value="Polysacc_synt"/>
    <property type="match status" value="1"/>
</dbReference>
<feature type="transmembrane region" description="Helical" evidence="6">
    <location>
        <begin position="350"/>
        <end position="369"/>
    </location>
</feature>
<keyword evidence="5 6" id="KW-0472">Membrane</keyword>
<feature type="transmembrane region" description="Helical" evidence="6">
    <location>
        <begin position="318"/>
        <end position="338"/>
    </location>
</feature>
<evidence type="ECO:0000256" key="3">
    <source>
        <dbReference type="ARBA" id="ARBA00022692"/>
    </source>
</evidence>
<feature type="transmembrane region" description="Helical" evidence="6">
    <location>
        <begin position="438"/>
        <end position="458"/>
    </location>
</feature>
<reference evidence="7 8" key="1">
    <citation type="submission" date="2019-12" db="EMBL/GenBank/DDBJ databases">
        <title>Comparative genomics gives insights into the taxonomy of the Azoarcus-Aromatoleum group and reveals separate origins of nif in the plant-associated Azoarcus and non-plant-associated Aromatoleum sub-groups.</title>
        <authorList>
            <person name="Lafos M."/>
            <person name="Maluk M."/>
            <person name="Batista M."/>
            <person name="Junghare M."/>
            <person name="Carmona M."/>
            <person name="Faoro H."/>
            <person name="Cruz L.M."/>
            <person name="Battistoni F."/>
            <person name="De Souza E."/>
            <person name="Pedrosa F."/>
            <person name="Chen W.-M."/>
            <person name="Poole P.S."/>
            <person name="Dixon R.A."/>
            <person name="James E.K."/>
        </authorList>
    </citation>
    <scope>NUCLEOTIDE SEQUENCE [LARGE SCALE GENOMIC DNA]</scope>
    <source>
        <strain evidence="7 8">T</strain>
    </source>
</reference>
<dbReference type="RefSeq" id="WP_169141270.1">
    <property type="nucleotide sequence ID" value="NZ_WTVS01000028.1"/>
</dbReference>
<evidence type="ECO:0000256" key="6">
    <source>
        <dbReference type="SAM" id="Phobius"/>
    </source>
</evidence>
<dbReference type="PANTHER" id="PTHR30250:SF11">
    <property type="entry name" value="O-ANTIGEN TRANSPORTER-RELATED"/>
    <property type="match status" value="1"/>
</dbReference>
<protein>
    <submittedName>
        <fullName evidence="7">Oligosaccharide flippase family protein</fullName>
    </submittedName>
</protein>
<evidence type="ECO:0000256" key="1">
    <source>
        <dbReference type="ARBA" id="ARBA00004651"/>
    </source>
</evidence>
<comment type="subcellular location">
    <subcellularLocation>
        <location evidence="1">Cell membrane</location>
        <topology evidence="1">Multi-pass membrane protein</topology>
    </subcellularLocation>
</comment>
<organism evidence="7 8">
    <name type="scientific">Aromatoleum toluolicum</name>
    <dbReference type="NCBI Taxonomy" id="90060"/>
    <lineage>
        <taxon>Bacteria</taxon>
        <taxon>Pseudomonadati</taxon>
        <taxon>Pseudomonadota</taxon>
        <taxon>Betaproteobacteria</taxon>
        <taxon>Rhodocyclales</taxon>
        <taxon>Rhodocyclaceae</taxon>
        <taxon>Aromatoleum</taxon>
    </lineage>
</organism>
<feature type="transmembrane region" description="Helical" evidence="6">
    <location>
        <begin position="46"/>
        <end position="71"/>
    </location>
</feature>
<proteinExistence type="predicted"/>
<evidence type="ECO:0000313" key="7">
    <source>
        <dbReference type="EMBL" id="NMF98525.1"/>
    </source>
</evidence>
<gene>
    <name evidence="7" type="ORF">GPA27_14140</name>
</gene>
<evidence type="ECO:0000256" key="4">
    <source>
        <dbReference type="ARBA" id="ARBA00022989"/>
    </source>
</evidence>
<keyword evidence="4 6" id="KW-1133">Transmembrane helix</keyword>
<evidence type="ECO:0000313" key="8">
    <source>
        <dbReference type="Proteomes" id="UP000634522"/>
    </source>
</evidence>
<feature type="transmembrane region" description="Helical" evidence="6">
    <location>
        <begin position="92"/>
        <end position="117"/>
    </location>
</feature>
<evidence type="ECO:0000256" key="2">
    <source>
        <dbReference type="ARBA" id="ARBA00022475"/>
    </source>
</evidence>
<feature type="transmembrane region" description="Helical" evidence="6">
    <location>
        <begin position="381"/>
        <end position="400"/>
    </location>
</feature>
<accession>A0ABX1NHC2</accession>
<feature type="transmembrane region" description="Helical" evidence="6">
    <location>
        <begin position="185"/>
        <end position="206"/>
    </location>
</feature>
<dbReference type="InterPro" id="IPR050833">
    <property type="entry name" value="Poly_Biosynth_Transport"/>
</dbReference>
<evidence type="ECO:0000256" key="5">
    <source>
        <dbReference type="ARBA" id="ARBA00023136"/>
    </source>
</evidence>
<feature type="transmembrane region" description="Helical" evidence="6">
    <location>
        <begin position="123"/>
        <end position="141"/>
    </location>
</feature>
<keyword evidence="3 6" id="KW-0812">Transmembrane</keyword>
<keyword evidence="8" id="KW-1185">Reference proteome</keyword>
<dbReference type="EMBL" id="WTVS01000028">
    <property type="protein sequence ID" value="NMF98525.1"/>
    <property type="molecule type" value="Genomic_DNA"/>
</dbReference>
<name>A0ABX1NHC2_9RHOO</name>
<dbReference type="Proteomes" id="UP000634522">
    <property type="component" value="Unassembled WGS sequence"/>
</dbReference>
<feature type="transmembrane region" description="Helical" evidence="6">
    <location>
        <begin position="406"/>
        <end position="426"/>
    </location>
</feature>
<feature type="transmembrane region" description="Helical" evidence="6">
    <location>
        <begin position="162"/>
        <end position="179"/>
    </location>
</feature>
<feature type="transmembrane region" description="Helical" evidence="6">
    <location>
        <begin position="21"/>
        <end position="40"/>
    </location>
</feature>
<feature type="transmembrane region" description="Helical" evidence="6">
    <location>
        <begin position="470"/>
        <end position="491"/>
    </location>
</feature>
<comment type="caution">
    <text evidence="7">The sequence shown here is derived from an EMBL/GenBank/DDBJ whole genome shotgun (WGS) entry which is preliminary data.</text>
</comment>